<dbReference type="Proteomes" id="UP000663881">
    <property type="component" value="Unassembled WGS sequence"/>
</dbReference>
<evidence type="ECO:0000313" key="3">
    <source>
        <dbReference type="EMBL" id="CAF3727103.1"/>
    </source>
</evidence>
<dbReference type="EMBL" id="CAJOAY010000744">
    <property type="protein sequence ID" value="CAF3727103.1"/>
    <property type="molecule type" value="Genomic_DNA"/>
</dbReference>
<dbReference type="AlphaFoldDB" id="A0A813Y114"/>
<name>A0A813Y114_9BILA</name>
<organism evidence="2 4">
    <name type="scientific">Adineta steineri</name>
    <dbReference type="NCBI Taxonomy" id="433720"/>
    <lineage>
        <taxon>Eukaryota</taxon>
        <taxon>Metazoa</taxon>
        <taxon>Spiralia</taxon>
        <taxon>Gnathifera</taxon>
        <taxon>Rotifera</taxon>
        <taxon>Eurotatoria</taxon>
        <taxon>Bdelloidea</taxon>
        <taxon>Adinetida</taxon>
        <taxon>Adinetidae</taxon>
        <taxon>Adineta</taxon>
    </lineage>
</organism>
<dbReference type="Proteomes" id="UP000663891">
    <property type="component" value="Unassembled WGS sequence"/>
</dbReference>
<accession>A0A813Y114</accession>
<comment type="caution">
    <text evidence="2">The sequence shown here is derived from an EMBL/GenBank/DDBJ whole genome shotgun (WGS) entry which is preliminary data.</text>
</comment>
<protein>
    <submittedName>
        <fullName evidence="2">Uncharacterized protein</fullName>
    </submittedName>
</protein>
<gene>
    <name evidence="3" type="ORF">OKA104_LOCUS14240</name>
    <name evidence="2" type="ORF">VCS650_LOCUS8141</name>
</gene>
<feature type="region of interest" description="Disordered" evidence="1">
    <location>
        <begin position="75"/>
        <end position="102"/>
    </location>
</feature>
<sequence length="102" mass="11248">MDISIGLSQCDYYNNKRCCQKSRIHPSTEPCSASEIPLKTFTSGPLPPITPKKGKLTKIGSTTARHDVMVEEALHKAESLSQPPPWSTSNPIIFQSSYTPPF</sequence>
<evidence type="ECO:0000256" key="1">
    <source>
        <dbReference type="SAM" id="MobiDB-lite"/>
    </source>
</evidence>
<evidence type="ECO:0000313" key="4">
    <source>
        <dbReference type="Proteomes" id="UP000663891"/>
    </source>
</evidence>
<feature type="compositionally biased region" description="Polar residues" evidence="1">
    <location>
        <begin position="87"/>
        <end position="102"/>
    </location>
</feature>
<proteinExistence type="predicted"/>
<evidence type="ECO:0000313" key="2">
    <source>
        <dbReference type="EMBL" id="CAF0879012.1"/>
    </source>
</evidence>
<reference evidence="2" key="1">
    <citation type="submission" date="2021-02" db="EMBL/GenBank/DDBJ databases">
        <authorList>
            <person name="Nowell W R."/>
        </authorList>
    </citation>
    <scope>NUCLEOTIDE SEQUENCE</scope>
</reference>
<dbReference type="EMBL" id="CAJNON010000053">
    <property type="protein sequence ID" value="CAF0879012.1"/>
    <property type="molecule type" value="Genomic_DNA"/>
</dbReference>